<evidence type="ECO:0000256" key="7">
    <source>
        <dbReference type="ARBA" id="ARBA00023170"/>
    </source>
</evidence>
<dbReference type="AlphaFoldDB" id="A0AAN8PV38"/>
<feature type="transmembrane region" description="Helical" evidence="9">
    <location>
        <begin position="279"/>
        <end position="297"/>
    </location>
</feature>
<evidence type="ECO:0000256" key="5">
    <source>
        <dbReference type="ARBA" id="ARBA00023040"/>
    </source>
</evidence>
<accession>A0AAN8PV38</accession>
<protein>
    <recommendedName>
        <fullName evidence="10">G-protein coupled receptors family 1 profile domain-containing protein</fullName>
    </recommendedName>
</protein>
<dbReference type="SUPFAM" id="SSF81321">
    <property type="entry name" value="Family A G protein-coupled receptor-like"/>
    <property type="match status" value="1"/>
</dbReference>
<dbReference type="PRINTS" id="PR00237">
    <property type="entry name" value="GPCRRHODOPSN"/>
</dbReference>
<name>A0AAN8PV38_PATCE</name>
<feature type="transmembrane region" description="Helical" evidence="9">
    <location>
        <begin position="239"/>
        <end position="259"/>
    </location>
</feature>
<keyword evidence="8" id="KW-0807">Transducer</keyword>
<keyword evidence="3 9" id="KW-0812">Transmembrane</keyword>
<gene>
    <name evidence="11" type="ORF">SNE40_007509</name>
</gene>
<dbReference type="Gene3D" id="1.20.1070.10">
    <property type="entry name" value="Rhodopsin 7-helix transmembrane proteins"/>
    <property type="match status" value="1"/>
</dbReference>
<evidence type="ECO:0000313" key="11">
    <source>
        <dbReference type="EMBL" id="KAK6185233.1"/>
    </source>
</evidence>
<comment type="caution">
    <text evidence="11">The sequence shown here is derived from an EMBL/GenBank/DDBJ whole genome shotgun (WGS) entry which is preliminary data.</text>
</comment>
<feature type="domain" description="G-protein coupled receptors family 1 profile" evidence="10">
    <location>
        <begin position="36"/>
        <end position="294"/>
    </location>
</feature>
<dbReference type="CDD" id="cd00637">
    <property type="entry name" value="7tm_classA_rhodopsin-like"/>
    <property type="match status" value="1"/>
</dbReference>
<comment type="subcellular location">
    <subcellularLocation>
        <location evidence="1">Cell membrane</location>
        <topology evidence="1">Multi-pass membrane protein</topology>
    </subcellularLocation>
</comment>
<keyword evidence="5" id="KW-0297">G-protein coupled receptor</keyword>
<dbReference type="PROSITE" id="PS50262">
    <property type="entry name" value="G_PROTEIN_RECEP_F1_2"/>
    <property type="match status" value="1"/>
</dbReference>
<evidence type="ECO:0000256" key="1">
    <source>
        <dbReference type="ARBA" id="ARBA00004651"/>
    </source>
</evidence>
<dbReference type="EMBL" id="JAZGQO010000006">
    <property type="protein sequence ID" value="KAK6185233.1"/>
    <property type="molecule type" value="Genomic_DNA"/>
</dbReference>
<dbReference type="InterPro" id="IPR017452">
    <property type="entry name" value="GPCR_Rhodpsn_7TM"/>
</dbReference>
<feature type="transmembrane region" description="Helical" evidence="9">
    <location>
        <begin position="20"/>
        <end position="44"/>
    </location>
</feature>
<dbReference type="Pfam" id="PF00001">
    <property type="entry name" value="7tm_1"/>
    <property type="match status" value="1"/>
</dbReference>
<dbReference type="PANTHER" id="PTHR24249:SF372">
    <property type="entry name" value="G-PROTEIN COUPLED RECEPTORS FAMILY 1 PROFILE DOMAIN-CONTAINING PROTEIN"/>
    <property type="match status" value="1"/>
</dbReference>
<feature type="transmembrane region" description="Helical" evidence="9">
    <location>
        <begin position="139"/>
        <end position="161"/>
    </location>
</feature>
<proteinExistence type="predicted"/>
<evidence type="ECO:0000256" key="2">
    <source>
        <dbReference type="ARBA" id="ARBA00022475"/>
    </source>
</evidence>
<sequence>MLDEHSTCQNGVTLPDSSAIAKAIAISLTSIFIIAGNVLCLCVLNAPRSRGYFLETSRMLMTSLACTDCSMGILVTSLCIYPALFSCWPFGQFMCKVQAVLLSSLFHESTLSLTLIAVDRYISISFPLRYPSIIKRSTVTAAIVCTWFGCFIVYSIVVFVYDQYYYDVIGVNCEPLYDNSNMTLAVMLLFYLLPGIIMIFCYSKVFHIALYQRSKQRPRSHSMAQTRGRRSQNLLHFRATKTLGLITVGFFVAVTPWTITQLLASLARVVIPVNLDFALTWLAISNSAWNVLIYAVTNASFRKATRLLMCHNVRSHRRDRVKLQYPPRSSGT</sequence>
<evidence type="ECO:0000259" key="10">
    <source>
        <dbReference type="PROSITE" id="PS50262"/>
    </source>
</evidence>
<keyword evidence="6 9" id="KW-0472">Membrane</keyword>
<evidence type="ECO:0000256" key="6">
    <source>
        <dbReference type="ARBA" id="ARBA00023136"/>
    </source>
</evidence>
<evidence type="ECO:0000256" key="4">
    <source>
        <dbReference type="ARBA" id="ARBA00022989"/>
    </source>
</evidence>
<organism evidence="11 12">
    <name type="scientific">Patella caerulea</name>
    <name type="common">Rayed Mediterranean limpet</name>
    <dbReference type="NCBI Taxonomy" id="87958"/>
    <lineage>
        <taxon>Eukaryota</taxon>
        <taxon>Metazoa</taxon>
        <taxon>Spiralia</taxon>
        <taxon>Lophotrochozoa</taxon>
        <taxon>Mollusca</taxon>
        <taxon>Gastropoda</taxon>
        <taxon>Patellogastropoda</taxon>
        <taxon>Patelloidea</taxon>
        <taxon>Patellidae</taxon>
        <taxon>Patella</taxon>
    </lineage>
</organism>
<dbReference type="InterPro" id="IPR050569">
    <property type="entry name" value="TAAR"/>
</dbReference>
<evidence type="ECO:0000313" key="12">
    <source>
        <dbReference type="Proteomes" id="UP001347796"/>
    </source>
</evidence>
<dbReference type="InterPro" id="IPR000276">
    <property type="entry name" value="GPCR_Rhodpsn"/>
</dbReference>
<keyword evidence="7" id="KW-0675">Receptor</keyword>
<evidence type="ECO:0000256" key="3">
    <source>
        <dbReference type="ARBA" id="ARBA00022692"/>
    </source>
</evidence>
<dbReference type="Proteomes" id="UP001347796">
    <property type="component" value="Unassembled WGS sequence"/>
</dbReference>
<keyword evidence="2" id="KW-1003">Cell membrane</keyword>
<feature type="transmembrane region" description="Helical" evidence="9">
    <location>
        <begin position="65"/>
        <end position="85"/>
    </location>
</feature>
<feature type="transmembrane region" description="Helical" evidence="9">
    <location>
        <begin position="97"/>
        <end position="118"/>
    </location>
</feature>
<evidence type="ECO:0000256" key="9">
    <source>
        <dbReference type="SAM" id="Phobius"/>
    </source>
</evidence>
<keyword evidence="4 9" id="KW-1133">Transmembrane helix</keyword>
<dbReference type="GO" id="GO:0004930">
    <property type="term" value="F:G protein-coupled receptor activity"/>
    <property type="evidence" value="ECO:0007669"/>
    <property type="project" value="UniProtKB-KW"/>
</dbReference>
<dbReference type="GO" id="GO:0005886">
    <property type="term" value="C:plasma membrane"/>
    <property type="evidence" value="ECO:0007669"/>
    <property type="project" value="UniProtKB-SubCell"/>
</dbReference>
<evidence type="ECO:0000256" key="8">
    <source>
        <dbReference type="ARBA" id="ARBA00023224"/>
    </source>
</evidence>
<dbReference type="PANTHER" id="PTHR24249">
    <property type="entry name" value="HISTAMINE RECEPTOR-RELATED G-PROTEIN COUPLED RECEPTOR"/>
    <property type="match status" value="1"/>
</dbReference>
<feature type="transmembrane region" description="Helical" evidence="9">
    <location>
        <begin position="184"/>
        <end position="210"/>
    </location>
</feature>
<keyword evidence="12" id="KW-1185">Reference proteome</keyword>
<reference evidence="11 12" key="1">
    <citation type="submission" date="2024-01" db="EMBL/GenBank/DDBJ databases">
        <title>The genome of the rayed Mediterranean limpet Patella caerulea (Linnaeus, 1758).</title>
        <authorList>
            <person name="Anh-Thu Weber A."/>
            <person name="Halstead-Nussloch G."/>
        </authorList>
    </citation>
    <scope>NUCLEOTIDE SEQUENCE [LARGE SCALE GENOMIC DNA]</scope>
    <source>
        <strain evidence="11">AATW-2023a</strain>
        <tissue evidence="11">Whole specimen</tissue>
    </source>
</reference>